<sequence length="130" mass="14705">MTLMAKAVSHRLKGEWLTAFCCSRVANKYRWGYYKGNGKRKDGFFMMRGWGCHSGWSGFGGGHMTGWFGSGMSFITIGLIIVLAVVIYMAFSSHRKFSHQSSATDILDQQYAAGKIDEGEYLKRKENLKR</sequence>
<evidence type="ECO:0008006" key="4">
    <source>
        <dbReference type="Google" id="ProtNLM"/>
    </source>
</evidence>
<organism evidence="2 3">
    <name type="scientific">Lentilactobacillus parafarraginis F0439</name>
    <dbReference type="NCBI Taxonomy" id="797515"/>
    <lineage>
        <taxon>Bacteria</taxon>
        <taxon>Bacillati</taxon>
        <taxon>Bacillota</taxon>
        <taxon>Bacilli</taxon>
        <taxon>Lactobacillales</taxon>
        <taxon>Lactobacillaceae</taxon>
        <taxon>Lentilactobacillus</taxon>
    </lineage>
</organism>
<accession>G9ZR53</accession>
<dbReference type="eggNOG" id="ENOG5030KYA">
    <property type="taxonomic scope" value="Bacteria"/>
</dbReference>
<keyword evidence="1" id="KW-1133">Transmembrane helix</keyword>
<gene>
    <name evidence="2" type="ORF">HMPREF9103_02214</name>
</gene>
<evidence type="ECO:0000313" key="3">
    <source>
        <dbReference type="Proteomes" id="UP000004625"/>
    </source>
</evidence>
<dbReference type="STRING" id="797515.HMPREF9103_02214"/>
<protein>
    <recommendedName>
        <fullName evidence="4">SHOCT domain-containing protein</fullName>
    </recommendedName>
</protein>
<dbReference type="Proteomes" id="UP000004625">
    <property type="component" value="Unassembled WGS sequence"/>
</dbReference>
<dbReference type="HOGENOM" id="CLU_1935368_0_0_9"/>
<dbReference type="EMBL" id="AGEY01000166">
    <property type="protein sequence ID" value="EHL96846.1"/>
    <property type="molecule type" value="Genomic_DNA"/>
</dbReference>
<evidence type="ECO:0000256" key="1">
    <source>
        <dbReference type="SAM" id="Phobius"/>
    </source>
</evidence>
<name>G9ZR53_9LACO</name>
<comment type="caution">
    <text evidence="2">The sequence shown here is derived from an EMBL/GenBank/DDBJ whole genome shotgun (WGS) entry which is preliminary data.</text>
</comment>
<feature type="transmembrane region" description="Helical" evidence="1">
    <location>
        <begin position="67"/>
        <end position="91"/>
    </location>
</feature>
<reference evidence="2 3" key="1">
    <citation type="submission" date="2011-09" db="EMBL/GenBank/DDBJ databases">
        <authorList>
            <person name="Weinstock G."/>
            <person name="Sodergren E."/>
            <person name="Clifton S."/>
            <person name="Fulton L."/>
            <person name="Fulton B."/>
            <person name="Courtney L."/>
            <person name="Fronick C."/>
            <person name="Harrison M."/>
            <person name="Strong C."/>
            <person name="Farmer C."/>
            <person name="Delahaunty K."/>
            <person name="Markovic C."/>
            <person name="Hall O."/>
            <person name="Minx P."/>
            <person name="Tomlinson C."/>
            <person name="Mitreva M."/>
            <person name="Hou S."/>
            <person name="Chen J."/>
            <person name="Wollam A."/>
            <person name="Pepin K.H."/>
            <person name="Johnson M."/>
            <person name="Bhonagiri V."/>
            <person name="Zhang X."/>
            <person name="Suruliraj S."/>
            <person name="Warren W."/>
            <person name="Chinwalla A."/>
            <person name="Mardis E.R."/>
            <person name="Wilson R.K."/>
        </authorList>
    </citation>
    <scope>NUCLEOTIDE SEQUENCE [LARGE SCALE GENOMIC DNA]</scope>
    <source>
        <strain evidence="2 3">F0439</strain>
    </source>
</reference>
<evidence type="ECO:0000313" key="2">
    <source>
        <dbReference type="EMBL" id="EHL96846.1"/>
    </source>
</evidence>
<dbReference type="PATRIC" id="fig|797515.3.peg.1999"/>
<keyword evidence="3" id="KW-1185">Reference proteome</keyword>
<keyword evidence="1" id="KW-0472">Membrane</keyword>
<keyword evidence="1" id="KW-0812">Transmembrane</keyword>
<proteinExistence type="predicted"/>
<dbReference type="AlphaFoldDB" id="G9ZR53"/>